<reference evidence="2" key="1">
    <citation type="submission" date="2019-04" db="EMBL/GenBank/DDBJ databases">
        <title>Friends and foes A comparative genomics studyof 23 Aspergillus species from section Flavi.</title>
        <authorList>
            <consortium name="DOE Joint Genome Institute"/>
            <person name="Kjaerbolling I."/>
            <person name="Vesth T."/>
            <person name="Frisvad J.C."/>
            <person name="Nybo J.L."/>
            <person name="Theobald S."/>
            <person name="Kildgaard S."/>
            <person name="Isbrandt T."/>
            <person name="Kuo A."/>
            <person name="Sato A."/>
            <person name="Lyhne E.K."/>
            <person name="Kogle M.E."/>
            <person name="Wiebenga A."/>
            <person name="Kun R.S."/>
            <person name="Lubbers R.J."/>
            <person name="Makela M.R."/>
            <person name="Barry K."/>
            <person name="Chovatia M."/>
            <person name="Clum A."/>
            <person name="Daum C."/>
            <person name="Haridas S."/>
            <person name="He G."/>
            <person name="LaButti K."/>
            <person name="Lipzen A."/>
            <person name="Mondo S."/>
            <person name="Riley R."/>
            <person name="Salamov A."/>
            <person name="Simmons B.A."/>
            <person name="Magnuson J.K."/>
            <person name="Henrissat B."/>
            <person name="Mortensen U.H."/>
            <person name="Larsen T.O."/>
            <person name="Devries R.P."/>
            <person name="Grigoriev I.V."/>
            <person name="Machida M."/>
            <person name="Baker S.E."/>
            <person name="Andersen M.R."/>
        </authorList>
    </citation>
    <scope>NUCLEOTIDE SEQUENCE [LARGE SCALE GENOMIC DNA]</scope>
    <source>
        <strain evidence="2">IBT 14317</strain>
    </source>
</reference>
<evidence type="ECO:0008006" key="3">
    <source>
        <dbReference type="Google" id="ProtNLM"/>
    </source>
</evidence>
<sequence length="331" mass="37097">MASRPKLHHIFREHPIRVVVGSSKSSYFVHPGALSSCNTSALNARTDFDEPTIECVLSYLYTQDYCVPSSESDQNNICLNADNTKAAINLEPMPVDAETSATNTVSADEQTFDRPLTPLSRCLQVGLPAETFRTAAGSLTQRELQNSDDSPAAGILLHAKVYCFAHRFLVPDLEGFALQRLTQVLLTVDAQKDSLFPYLTDAIRFVYGSTPRAQLQDNPARKLLSQYVALKYTMLANEKFTQLLEEGGEFLTDLSQKLARRLTVSETGAHSLEEQIDELQIKVNELEVNSQEKESQLQRARDELAEWESWNRGISGKYKKAKRRVEHSTLP</sequence>
<evidence type="ECO:0000313" key="2">
    <source>
        <dbReference type="EMBL" id="KAE8389610.1"/>
    </source>
</evidence>
<dbReference type="PANTHER" id="PTHR47843">
    <property type="entry name" value="BTB DOMAIN-CONTAINING PROTEIN-RELATED"/>
    <property type="match status" value="1"/>
</dbReference>
<dbReference type="OrthoDB" id="9997739at2759"/>
<feature type="coiled-coil region" evidence="1">
    <location>
        <begin position="269"/>
        <end position="303"/>
    </location>
</feature>
<proteinExistence type="predicted"/>
<evidence type="ECO:0000256" key="1">
    <source>
        <dbReference type="SAM" id="Coils"/>
    </source>
</evidence>
<accession>A0A5N7C670</accession>
<dbReference type="EMBL" id="ML735263">
    <property type="protein sequence ID" value="KAE8389610.1"/>
    <property type="molecule type" value="Genomic_DNA"/>
</dbReference>
<gene>
    <name evidence="2" type="ORF">BDV23DRAFT_172945</name>
</gene>
<name>A0A5N7C670_PETAA</name>
<keyword evidence="1" id="KW-0175">Coiled coil</keyword>
<protein>
    <recommendedName>
        <fullName evidence="3">BTB domain-containing protein</fullName>
    </recommendedName>
</protein>
<dbReference type="PANTHER" id="PTHR47843:SF5">
    <property type="entry name" value="BTB_POZ DOMAIN PROTEIN"/>
    <property type="match status" value="1"/>
</dbReference>
<dbReference type="AlphaFoldDB" id="A0A5N7C670"/>
<dbReference type="Proteomes" id="UP000326877">
    <property type="component" value="Unassembled WGS sequence"/>
</dbReference>
<organism evidence="2">
    <name type="scientific">Petromyces alliaceus</name>
    <name type="common">Aspergillus alliaceus</name>
    <dbReference type="NCBI Taxonomy" id="209559"/>
    <lineage>
        <taxon>Eukaryota</taxon>
        <taxon>Fungi</taxon>
        <taxon>Dikarya</taxon>
        <taxon>Ascomycota</taxon>
        <taxon>Pezizomycotina</taxon>
        <taxon>Eurotiomycetes</taxon>
        <taxon>Eurotiomycetidae</taxon>
        <taxon>Eurotiales</taxon>
        <taxon>Aspergillaceae</taxon>
        <taxon>Aspergillus</taxon>
        <taxon>Aspergillus subgen. Circumdati</taxon>
    </lineage>
</organism>